<proteinExistence type="inferred from homology"/>
<dbReference type="Pfam" id="PF01379">
    <property type="entry name" value="Porphobil_deam"/>
    <property type="match status" value="2"/>
</dbReference>
<dbReference type="EMBL" id="FNXT01000424">
    <property type="protein sequence ID" value="SZX64613.1"/>
    <property type="molecule type" value="Genomic_DNA"/>
</dbReference>
<evidence type="ECO:0000256" key="8">
    <source>
        <dbReference type="ARBA" id="ARBA00030685"/>
    </source>
</evidence>
<dbReference type="InterPro" id="IPR036803">
    <property type="entry name" value="Porphobilinogen_deaminase_C_sf"/>
</dbReference>
<dbReference type="HAMAP" id="MF_00260">
    <property type="entry name" value="Porphobil_deam"/>
    <property type="match status" value="1"/>
</dbReference>
<gene>
    <name evidence="12" type="ORF">BQ4739_LOCUS5113</name>
</gene>
<dbReference type="FunFam" id="3.40.190.10:FF:000101">
    <property type="entry name" value="Porphobilinogen deaminase, chloroplastic"/>
    <property type="match status" value="1"/>
</dbReference>
<evidence type="ECO:0000313" key="13">
    <source>
        <dbReference type="Proteomes" id="UP000256970"/>
    </source>
</evidence>
<evidence type="ECO:0000256" key="7">
    <source>
        <dbReference type="ARBA" id="ARBA00023244"/>
    </source>
</evidence>
<dbReference type="FunFam" id="3.30.160.40:FF:000001">
    <property type="entry name" value="Porphobilinogen deaminase"/>
    <property type="match status" value="1"/>
</dbReference>
<evidence type="ECO:0000256" key="4">
    <source>
        <dbReference type="ARBA" id="ARBA00005638"/>
    </source>
</evidence>
<dbReference type="SUPFAM" id="SSF54782">
    <property type="entry name" value="Porphobilinogen deaminase (hydroxymethylbilane synthase), C-terminal domain"/>
    <property type="match status" value="1"/>
</dbReference>
<evidence type="ECO:0000256" key="2">
    <source>
        <dbReference type="ARBA" id="ARBA00002869"/>
    </source>
</evidence>
<dbReference type="AlphaFoldDB" id="A0A383VI48"/>
<evidence type="ECO:0000256" key="6">
    <source>
        <dbReference type="ARBA" id="ARBA00022679"/>
    </source>
</evidence>
<evidence type="ECO:0000259" key="11">
    <source>
        <dbReference type="Pfam" id="PF03900"/>
    </source>
</evidence>
<comment type="similarity">
    <text evidence="4">Belongs to the HMBS family.</text>
</comment>
<dbReference type="UniPathway" id="UPA00251">
    <property type="reaction ID" value="UER00319"/>
</dbReference>
<comment type="pathway">
    <text evidence="3">Porphyrin-containing compound metabolism; protoporphyrin-IX biosynthesis; coproporphyrinogen-III from 5-aminolevulinate: step 2/4.</text>
</comment>
<dbReference type="PIRSF" id="PIRSF001438">
    <property type="entry name" value="4pyrrol_synth_OHMeBilane_synth"/>
    <property type="match status" value="1"/>
</dbReference>
<dbReference type="EC" id="2.5.1.61" evidence="5"/>
<keyword evidence="7" id="KW-0627">Porphyrin biosynthesis</keyword>
<reference evidence="12 13" key="1">
    <citation type="submission" date="2016-10" db="EMBL/GenBank/DDBJ databases">
        <authorList>
            <person name="Cai Z."/>
        </authorList>
    </citation>
    <scope>NUCLEOTIDE SEQUENCE [LARGE SCALE GENOMIC DNA]</scope>
</reference>
<evidence type="ECO:0000256" key="1">
    <source>
        <dbReference type="ARBA" id="ARBA00001916"/>
    </source>
</evidence>
<evidence type="ECO:0000259" key="10">
    <source>
        <dbReference type="Pfam" id="PF01379"/>
    </source>
</evidence>
<dbReference type="InterPro" id="IPR000860">
    <property type="entry name" value="HemC"/>
</dbReference>
<dbReference type="Gene3D" id="3.30.160.40">
    <property type="entry name" value="Porphobilinogen deaminase, C-terminal domain"/>
    <property type="match status" value="1"/>
</dbReference>
<keyword evidence="6" id="KW-0808">Transferase</keyword>
<evidence type="ECO:0000313" key="12">
    <source>
        <dbReference type="EMBL" id="SZX64613.1"/>
    </source>
</evidence>
<accession>A0A383VI48</accession>
<dbReference type="GO" id="GO:0006782">
    <property type="term" value="P:protoporphyrinogen IX biosynthetic process"/>
    <property type="evidence" value="ECO:0007669"/>
    <property type="project" value="UniProtKB-UniPathway"/>
</dbReference>
<dbReference type="NCBIfam" id="TIGR00212">
    <property type="entry name" value="hemC"/>
    <property type="match status" value="1"/>
</dbReference>
<dbReference type="GO" id="GO:0005737">
    <property type="term" value="C:cytoplasm"/>
    <property type="evidence" value="ECO:0007669"/>
    <property type="project" value="TreeGrafter"/>
</dbReference>
<evidence type="ECO:0000256" key="9">
    <source>
        <dbReference type="ARBA" id="ARBA00033064"/>
    </source>
</evidence>
<dbReference type="PANTHER" id="PTHR11557:SF0">
    <property type="entry name" value="PORPHOBILINOGEN DEAMINASE"/>
    <property type="match status" value="1"/>
</dbReference>
<feature type="domain" description="Porphobilinogen deaminase N-terminal" evidence="10">
    <location>
        <begin position="31"/>
        <end position="115"/>
    </location>
</feature>
<dbReference type="Proteomes" id="UP000256970">
    <property type="component" value="Unassembled WGS sequence"/>
</dbReference>
<comment type="function">
    <text evidence="2">Tetrapolymerization of the monopyrrole PBG into the hydroxymethylbilane pre-uroporphyrinogen in several discrete steps.</text>
</comment>
<organism evidence="12 13">
    <name type="scientific">Tetradesmus obliquus</name>
    <name type="common">Green alga</name>
    <name type="synonym">Acutodesmus obliquus</name>
    <dbReference type="NCBI Taxonomy" id="3088"/>
    <lineage>
        <taxon>Eukaryota</taxon>
        <taxon>Viridiplantae</taxon>
        <taxon>Chlorophyta</taxon>
        <taxon>core chlorophytes</taxon>
        <taxon>Chlorophyceae</taxon>
        <taxon>CS clade</taxon>
        <taxon>Sphaeropleales</taxon>
        <taxon>Scenedesmaceae</taxon>
        <taxon>Tetradesmus</taxon>
    </lineage>
</organism>
<dbReference type="PROSITE" id="PS00533">
    <property type="entry name" value="PORPHOBILINOGEN_DEAM"/>
    <property type="match status" value="1"/>
</dbReference>
<feature type="domain" description="Porphobilinogen deaminase N-terminal" evidence="10">
    <location>
        <begin position="131"/>
        <end position="278"/>
    </location>
</feature>
<dbReference type="SUPFAM" id="SSF53850">
    <property type="entry name" value="Periplasmic binding protein-like II"/>
    <property type="match status" value="2"/>
</dbReference>
<feature type="domain" description="Porphobilinogen deaminase C-terminal" evidence="11">
    <location>
        <begin position="294"/>
        <end position="365"/>
    </location>
</feature>
<protein>
    <recommendedName>
        <fullName evidence="5">hydroxymethylbilane synthase</fullName>
        <ecNumber evidence="5">2.5.1.61</ecNumber>
    </recommendedName>
    <alternativeName>
        <fullName evidence="9">Hydroxymethylbilane synthase</fullName>
    </alternativeName>
    <alternativeName>
        <fullName evidence="8">Pre-uroporphyrinogen synthase</fullName>
    </alternativeName>
</protein>
<dbReference type="PRINTS" id="PR00151">
    <property type="entry name" value="PORPHBDMNASE"/>
</dbReference>
<dbReference type="InterPro" id="IPR022417">
    <property type="entry name" value="Porphobilin_deaminase_N"/>
</dbReference>
<keyword evidence="13" id="KW-1185">Reference proteome</keyword>
<dbReference type="Pfam" id="PF03900">
    <property type="entry name" value="Porphobil_deamC"/>
    <property type="match status" value="1"/>
</dbReference>
<dbReference type="Gene3D" id="3.40.190.10">
    <property type="entry name" value="Periplasmic binding protein-like II"/>
    <property type="match status" value="3"/>
</dbReference>
<dbReference type="GO" id="GO:0004418">
    <property type="term" value="F:hydroxymethylbilane synthase activity"/>
    <property type="evidence" value="ECO:0007669"/>
    <property type="project" value="UniProtKB-EC"/>
</dbReference>
<name>A0A383VI48_TETOB</name>
<dbReference type="InterPro" id="IPR022418">
    <property type="entry name" value="Porphobilinogen_deaminase_C"/>
</dbReference>
<dbReference type="PANTHER" id="PTHR11557">
    <property type="entry name" value="PORPHOBILINOGEN DEAMINASE"/>
    <property type="match status" value="1"/>
</dbReference>
<evidence type="ECO:0000256" key="5">
    <source>
        <dbReference type="ARBA" id="ARBA00012655"/>
    </source>
</evidence>
<comment type="cofactor">
    <cofactor evidence="1">
        <name>dipyrromethane</name>
        <dbReference type="ChEBI" id="CHEBI:60342"/>
    </cofactor>
</comment>
<evidence type="ECO:0000256" key="3">
    <source>
        <dbReference type="ARBA" id="ARBA00004735"/>
    </source>
</evidence>
<dbReference type="CDD" id="cd13648">
    <property type="entry name" value="PBP2_PBGD_1"/>
    <property type="match status" value="1"/>
</dbReference>
<sequence length="375" mass="40782">MLQQNRATRPAVRARPRTCRVIASATATKTVKIGTRGSPLALAQAYLTRDLLKTNFPELADEGALEIVIIKTTGDKVLNQPLADIGGKGLFTKEIDEALLDGRIDIAVHSMKEIDEALLDGRIDITVHSMKEIDEALLDGRIDIAVHSMKDVPTYLPEGTVLPCNLPREDVRDVFISPVAKDLSELPEGAVVGSASLRRQAQLLAKYPHLKVVNFRGNVQTRLRKLQEGECSATLLALAGLKRLDMTQHITKIMEIEDMLPAVAQGAIGIACRTNDEPAAKYLAGLNHEDTRVAVVTERAFLAALDGSCRTPIAGYCYRGEDNQLHFKGLVASTDGKKIYSTSRTGSFDAATGEKLGREAGEELKAQAGPEFFVW</sequence>
<dbReference type="InterPro" id="IPR022419">
    <property type="entry name" value="Porphobilin_deaminase_cofac_BS"/>
</dbReference>